<name>A0ACC0CRF6_9PEZI</name>
<comment type="caution">
    <text evidence="1">The sequence shown here is derived from an EMBL/GenBank/DDBJ whole genome shotgun (WGS) entry which is preliminary data.</text>
</comment>
<dbReference type="EMBL" id="MU394360">
    <property type="protein sequence ID" value="KAI6082930.1"/>
    <property type="molecule type" value="Genomic_DNA"/>
</dbReference>
<dbReference type="Proteomes" id="UP001497680">
    <property type="component" value="Unassembled WGS sequence"/>
</dbReference>
<sequence length="682" mass="78582">MDPVTIFQIVSTAVSISSTVFKCIRQLSELKARYQDAPMLLSTIIGQLYIIQAALDQLSTWKSHDLNRDPRYRQLAFHMNNSLDSFSPLVFSLQQQLDCYDMNEMETKGKMKLSFLWSESQLINYASLLDRQVNALNLLLQAMQCTTWTEQQKVIDREQNQSIIKLARGCSSSMFGQNDASSYISDNTGAISTSFDFDAILLVSDLYRQAQKSHLRQAIRTMRNRPTELPSAEVLSEDNINNDRLHRNMIQYSSGTIAEESSCLDDKDVGPGNSARLEQVIPTSSQGTDVEADVPVVTTPLTEQVIPTSSQETDVEADILVITTPPAEQNIDGEEQRLVNTLSALQPKILHPRYWWKLKKRNREKVLILGTSESGRSTMMKALTSVAGGKYTKKERLSFRNIIWTSVVTNAKTVLKAMEELKLPLEHEGYKRHVQKLFNFQEKVDDELLPETIRSIQALWKDRGFEACYKRRNEYQLEENFAYYVNSVTRLGADGYVPTDEDILRLRIVSCGINTVCLSYKDLEYEVLDVGVERKHWVRTFPGVSTIVFMVDPTAYSKRILKDKSKTLIQESLEAFDYIVNSGWFLEAEFIIIFSKMDKLERWLYEKEVKDFWHDFPDLPGDTGIVEHYMQFLQAEFLKCCQCKEHRSRIRIIRGNLVDTRQSSAREVFETLDHLRIQRYIR</sequence>
<reference evidence="1 2" key="1">
    <citation type="journal article" date="2022" name="New Phytol.">
        <title>Ecological generalism drives hyperdiversity of secondary metabolite gene clusters in xylarialean endophytes.</title>
        <authorList>
            <person name="Franco M.E.E."/>
            <person name="Wisecaver J.H."/>
            <person name="Arnold A.E."/>
            <person name="Ju Y.M."/>
            <person name="Slot J.C."/>
            <person name="Ahrendt S."/>
            <person name="Moore L.P."/>
            <person name="Eastman K.E."/>
            <person name="Scott K."/>
            <person name="Konkel Z."/>
            <person name="Mondo S.J."/>
            <person name="Kuo A."/>
            <person name="Hayes R.D."/>
            <person name="Haridas S."/>
            <person name="Andreopoulos B."/>
            <person name="Riley R."/>
            <person name="LaButti K."/>
            <person name="Pangilinan J."/>
            <person name="Lipzen A."/>
            <person name="Amirebrahimi M."/>
            <person name="Yan J."/>
            <person name="Adam C."/>
            <person name="Keymanesh K."/>
            <person name="Ng V."/>
            <person name="Louie K."/>
            <person name="Northen T."/>
            <person name="Drula E."/>
            <person name="Henrissat B."/>
            <person name="Hsieh H.M."/>
            <person name="Youens-Clark K."/>
            <person name="Lutzoni F."/>
            <person name="Miadlikowska J."/>
            <person name="Eastwood D.C."/>
            <person name="Hamelin R.C."/>
            <person name="Grigoriev I.V."/>
            <person name="U'Ren J.M."/>
        </authorList>
    </citation>
    <scope>NUCLEOTIDE SEQUENCE [LARGE SCALE GENOMIC DNA]</scope>
    <source>
        <strain evidence="1 2">ER1909</strain>
    </source>
</reference>
<protein>
    <submittedName>
        <fullName evidence="1">G-protein alpha subunit-domain-containing protein</fullName>
    </submittedName>
</protein>
<organism evidence="1 2">
    <name type="scientific">Hypoxylon rubiginosum</name>
    <dbReference type="NCBI Taxonomy" id="110542"/>
    <lineage>
        <taxon>Eukaryota</taxon>
        <taxon>Fungi</taxon>
        <taxon>Dikarya</taxon>
        <taxon>Ascomycota</taxon>
        <taxon>Pezizomycotina</taxon>
        <taxon>Sordariomycetes</taxon>
        <taxon>Xylariomycetidae</taxon>
        <taxon>Xylariales</taxon>
        <taxon>Hypoxylaceae</taxon>
        <taxon>Hypoxylon</taxon>
    </lineage>
</organism>
<evidence type="ECO:0000313" key="2">
    <source>
        <dbReference type="Proteomes" id="UP001497680"/>
    </source>
</evidence>
<accession>A0ACC0CRF6</accession>
<gene>
    <name evidence="1" type="ORF">F4821DRAFT_245778</name>
</gene>
<evidence type="ECO:0000313" key="1">
    <source>
        <dbReference type="EMBL" id="KAI6082930.1"/>
    </source>
</evidence>
<keyword evidence="2" id="KW-1185">Reference proteome</keyword>
<proteinExistence type="predicted"/>